<dbReference type="EMBL" id="AEEH01000019">
    <property type="protein sequence ID" value="EFM25886.1"/>
    <property type="molecule type" value="Genomic_DNA"/>
</dbReference>
<dbReference type="HOGENOM" id="CLU_071840_0_0_9"/>
<dbReference type="InterPro" id="IPR029063">
    <property type="entry name" value="SAM-dependent_MTases_sf"/>
</dbReference>
<dbReference type="RefSeq" id="WP_008901266.1">
    <property type="nucleotide sequence ID" value="NZ_GL397071.1"/>
</dbReference>
<evidence type="ECO:0000313" key="2">
    <source>
        <dbReference type="Proteomes" id="UP000003280"/>
    </source>
</evidence>
<dbReference type="eggNOG" id="COG1002">
    <property type="taxonomic scope" value="Bacteria"/>
</dbReference>
<reference evidence="1 2" key="1">
    <citation type="submission" date="2010-07" db="EMBL/GenBank/DDBJ databases">
        <authorList>
            <person name="Muzny D."/>
            <person name="Qin X."/>
            <person name="Deng J."/>
            <person name="Jiang H."/>
            <person name="Liu Y."/>
            <person name="Qu J."/>
            <person name="Song X.-Z."/>
            <person name="Zhang L."/>
            <person name="Thornton R."/>
            <person name="Coyle M."/>
            <person name="Francisco L."/>
            <person name="Jackson L."/>
            <person name="Javaid M."/>
            <person name="Korchina V."/>
            <person name="Kovar C."/>
            <person name="Mata R."/>
            <person name="Mathew T."/>
            <person name="Ngo R."/>
            <person name="Nguyen L."/>
            <person name="Nguyen N."/>
            <person name="Okwuonu G."/>
            <person name="Ongeri F."/>
            <person name="Pham C."/>
            <person name="Simmons D."/>
            <person name="Wilczek-Boney K."/>
            <person name="Hale W."/>
            <person name="Jakkamsetti A."/>
            <person name="Pham P."/>
            <person name="Ruth R."/>
            <person name="San Lucas F."/>
            <person name="Warren J."/>
            <person name="Zhang J."/>
            <person name="Zhao Z."/>
            <person name="Zhou C."/>
            <person name="Zhu D."/>
            <person name="Lee S."/>
            <person name="Bess C."/>
            <person name="Blankenburg K."/>
            <person name="Forbes L."/>
            <person name="Fu Q."/>
            <person name="Gubbala S."/>
            <person name="Hirani K."/>
            <person name="Jayaseelan J.C."/>
            <person name="Lara F."/>
            <person name="Munidasa M."/>
            <person name="Palculict T."/>
            <person name="Patil S."/>
            <person name="Pu L.-L."/>
            <person name="Saada N."/>
            <person name="Tang L."/>
            <person name="Weissenberger G."/>
            <person name="Zhu Y."/>
            <person name="Hemphill L."/>
            <person name="Shang Y."/>
            <person name="Youmans B."/>
            <person name="Ayvaz T."/>
            <person name="Ross M."/>
            <person name="Santibanez J."/>
            <person name="Aqrawi P."/>
            <person name="Gross S."/>
            <person name="Joshi V."/>
            <person name="Fowler G."/>
            <person name="Nazareth L."/>
            <person name="Reid J."/>
            <person name="Worley K."/>
            <person name="Petrosino J."/>
            <person name="Highlander S."/>
            <person name="Gibbs R."/>
        </authorList>
    </citation>
    <scope>NUCLEOTIDE SEQUENCE [LARGE SCALE GENOMIC DNA]</scope>
    <source>
        <strain evidence="1 2">ATCC BAA-1640</strain>
    </source>
</reference>
<dbReference type="SUPFAM" id="SSF53335">
    <property type="entry name" value="S-adenosyl-L-methionine-dependent methyltransferases"/>
    <property type="match status" value="1"/>
</dbReference>
<dbReference type="STRING" id="862517.HMPREF9225_0430"/>
<comment type="caution">
    <text evidence="1">The sequence shown here is derived from an EMBL/GenBank/DDBJ whole genome shotgun (WGS) entry which is preliminary data.</text>
</comment>
<evidence type="ECO:0008006" key="3">
    <source>
        <dbReference type="Google" id="ProtNLM"/>
    </source>
</evidence>
<keyword evidence="2" id="KW-1185">Reference proteome</keyword>
<accession>E0NJU1</accession>
<sequence length="306" mass="35999">MEQPLIDFNSYPVRLTIKRLLKDKSTKKNIIWATNNYEDFGPSFDDKAHIEDYIFSRGFVLEPRTSKSESTQLERTRKRAEVYTPSWVVNYMNNYCDEVWFGRENVFNITSDTTWEPAREKIEFPEGKTWQEYVDSPRLEITCGEGPYLVSRYDAATSHLIKHTINRIGILDRKLRIVNENTSTQEDWIDWAIRAVQASYGYEYQGDSLLLARINILLTFVEYFEKRWDEDVPKSILDKLANIISWNVWQMDGLTDSVPYGAPANQDNQLSFLEFAQDDYKEPIACRIYDWRANRSQTFASLKEII</sequence>
<name>E0NJU1_9FIRM</name>
<dbReference type="Proteomes" id="UP000003280">
    <property type="component" value="Unassembled WGS sequence"/>
</dbReference>
<proteinExistence type="predicted"/>
<evidence type="ECO:0000313" key="1">
    <source>
        <dbReference type="EMBL" id="EFM25886.1"/>
    </source>
</evidence>
<organism evidence="1 2">
    <name type="scientific">Peptoniphilus duerdenii ATCC BAA-1640</name>
    <dbReference type="NCBI Taxonomy" id="862517"/>
    <lineage>
        <taxon>Bacteria</taxon>
        <taxon>Bacillati</taxon>
        <taxon>Bacillota</taxon>
        <taxon>Tissierellia</taxon>
        <taxon>Tissierellales</taxon>
        <taxon>Peptoniphilaceae</taxon>
        <taxon>Peptoniphilus</taxon>
    </lineage>
</organism>
<protein>
    <recommendedName>
        <fullName evidence="3">Restriction endonuclease subunit M</fullName>
    </recommendedName>
</protein>
<dbReference type="AlphaFoldDB" id="E0NJU1"/>
<dbReference type="Gene3D" id="3.40.50.150">
    <property type="entry name" value="Vaccinia Virus protein VP39"/>
    <property type="match status" value="1"/>
</dbReference>
<gene>
    <name evidence="1" type="ORF">HMPREF9225_0430</name>
</gene>